<proteinExistence type="predicted"/>
<accession>A0A7J5Z5Y0</accession>
<evidence type="ECO:0000313" key="2">
    <source>
        <dbReference type="EMBL" id="KAF3857165.1"/>
    </source>
</evidence>
<dbReference type="Proteomes" id="UP000518266">
    <property type="component" value="Unassembled WGS sequence"/>
</dbReference>
<protein>
    <submittedName>
        <fullName evidence="2">Uncharacterized protein</fullName>
    </submittedName>
</protein>
<dbReference type="EMBL" id="JAAKFY010000005">
    <property type="protein sequence ID" value="KAF3857165.1"/>
    <property type="molecule type" value="Genomic_DNA"/>
</dbReference>
<reference evidence="2 3" key="1">
    <citation type="submission" date="2020-03" db="EMBL/GenBank/DDBJ databases">
        <title>Dissostichus mawsoni Genome sequencing and assembly.</title>
        <authorList>
            <person name="Park H."/>
        </authorList>
    </citation>
    <scope>NUCLEOTIDE SEQUENCE [LARGE SCALE GENOMIC DNA]</scope>
    <source>
        <strain evidence="2">DM0001</strain>
        <tissue evidence="2">Muscle</tissue>
    </source>
</reference>
<evidence type="ECO:0000313" key="3">
    <source>
        <dbReference type="Proteomes" id="UP000518266"/>
    </source>
</evidence>
<evidence type="ECO:0000256" key="1">
    <source>
        <dbReference type="SAM" id="MobiDB-lite"/>
    </source>
</evidence>
<keyword evidence="3" id="KW-1185">Reference proteome</keyword>
<dbReference type="AlphaFoldDB" id="A0A7J5Z5Y0"/>
<gene>
    <name evidence="2" type="ORF">F7725_009024</name>
</gene>
<feature type="region of interest" description="Disordered" evidence="1">
    <location>
        <begin position="265"/>
        <end position="289"/>
    </location>
</feature>
<comment type="caution">
    <text evidence="2">The sequence shown here is derived from an EMBL/GenBank/DDBJ whole genome shotgun (WGS) entry which is preliminary data.</text>
</comment>
<sequence>MVGFLCVSTCPLSPPTFTYTYTSKITRLQGESSDSEPENAAEVATQQPECLSDSQDLQRSDLVFEDLLGLVEVSQDDLCFSVMNYTDLPQIPLISRVRVLMVSFREWISWSRSVMRLLREHSSACMSEMRTISSCSWENSKRSVCSSWSDCCLRMSRVLRCASFRACTSSLCSCFRRSSRLTFELLAQQLPLLVELRLQLLQRGLRLRQLQLQRLLQQRDLKPRGGVVTQLSSELPRGSRLITDGERFRKQVMLIESVMVEQRGRDMTEMDEETNGTSTTPESETDRLTKSVTHPRSVFFLLTAVHLSTSGPSRLPSCPSSVSLLFGWTSLWRAAAGYPPHLQVCQQVAGLSDPRPRGVQLYPQFVLSFPQTADLSLSRVHVLLPLPHQLLQYLPLLLLLLLLRLLPQGLVLPLQLLQRSDLRLLEAMHLLLVVRAQLAQLLLVALPHHSLFVLLAAVLALVQHRLALLLQPAQLLLQPALLLVQAPDGRLVGHLGGLQRADLTWEQSDQRLVLRVLQLHHPDLPVLHRLLQLLVQAVGSVPVLPRLLLSFLQLAPQFSQRALQRRQQVLRGQLVRPPHGLQLPFIILLSFAQLPLKLLHQTHLLGQPLLVLCGGGALVLLVVQEFLHLLAVRGSQILQRSPFLRLKLRLSLAERPQLLLKIPTHLLHLLRPRDIFYSVLFIDRFLQTGESPPQVGLVHHLALRLDFLLVFVVLGVERVDHLQTDRRMIKHQRERMKTWS</sequence>
<organism evidence="2 3">
    <name type="scientific">Dissostichus mawsoni</name>
    <name type="common">Antarctic cod</name>
    <dbReference type="NCBI Taxonomy" id="36200"/>
    <lineage>
        <taxon>Eukaryota</taxon>
        <taxon>Metazoa</taxon>
        <taxon>Chordata</taxon>
        <taxon>Craniata</taxon>
        <taxon>Vertebrata</taxon>
        <taxon>Euteleostomi</taxon>
        <taxon>Actinopterygii</taxon>
        <taxon>Neopterygii</taxon>
        <taxon>Teleostei</taxon>
        <taxon>Neoteleostei</taxon>
        <taxon>Acanthomorphata</taxon>
        <taxon>Eupercaria</taxon>
        <taxon>Perciformes</taxon>
        <taxon>Notothenioidei</taxon>
        <taxon>Nototheniidae</taxon>
        <taxon>Dissostichus</taxon>
    </lineage>
</organism>
<name>A0A7J5Z5Y0_DISMA</name>